<comment type="caution">
    <text evidence="4">The sequence shown here is derived from an EMBL/GenBank/DDBJ whole genome shotgun (WGS) entry which is preliminary data.</text>
</comment>
<keyword evidence="4" id="KW-0645">Protease</keyword>
<protein>
    <submittedName>
        <fullName evidence="4">Transglutaminase-like enzyme, putative cysteine protease</fullName>
    </submittedName>
</protein>
<feature type="compositionally biased region" description="Gly residues" evidence="1">
    <location>
        <begin position="35"/>
        <end position="53"/>
    </location>
</feature>
<keyword evidence="4" id="KW-0378">Hydrolase</keyword>
<keyword evidence="2" id="KW-0812">Transmembrane</keyword>
<dbReference type="PANTHER" id="PTHR42736">
    <property type="entry name" value="PROTEIN-GLUTAMINE GAMMA-GLUTAMYLTRANSFERASE"/>
    <property type="match status" value="1"/>
</dbReference>
<evidence type="ECO:0000256" key="2">
    <source>
        <dbReference type="SAM" id="Phobius"/>
    </source>
</evidence>
<dbReference type="GO" id="GO:0008233">
    <property type="term" value="F:peptidase activity"/>
    <property type="evidence" value="ECO:0007669"/>
    <property type="project" value="UniProtKB-KW"/>
</dbReference>
<name>A0A2N5NBI7_9BACL</name>
<feature type="region of interest" description="Disordered" evidence="1">
    <location>
        <begin position="583"/>
        <end position="611"/>
    </location>
</feature>
<dbReference type="Pfam" id="PF01841">
    <property type="entry name" value="Transglut_core"/>
    <property type="match status" value="1"/>
</dbReference>
<dbReference type="SUPFAM" id="SSF54001">
    <property type="entry name" value="Cysteine proteinases"/>
    <property type="match status" value="1"/>
</dbReference>
<feature type="compositionally biased region" description="Polar residues" evidence="1">
    <location>
        <begin position="485"/>
        <end position="500"/>
    </location>
</feature>
<sequence length="821" mass="83401">MKDSGSNDFSAGLVLQGAAWKQAGSAQAGKAVGTPGRGMVGGTAGSGGKGSAVGGNSASGSAPSTVGGSALSKPGSSLAPTRRSPSAPTGVGSAVRPSASSRHARLEHAGGLLRWPLRAAASLLLLGLLTEWLLPLGRLPQWNDAYRIGGLAAIAGLLLLAGVWLLPGWASLLLRLAVVTAGAGWIGEGPDGWSGISGLPRLPGQLAQDAGQLLAGGPAAMSGVGQAFCLLLGLSILLSALQTLVWIRQWGIGLLGLTAAYLWALSEWFGLNTLPNLARASAEGVLLAALLTLHRLKRRQADAAGSGAPPSSAATASAEMPPWRWWAASGGIAALLALGAAGLSAGKTTAERPADWALAAQQAIRASASQDGAGAIRQSPIFTGAGGQAAAEAGAGGAAAETGYGLDDTRLGAPLRQSDRTLFWAVSPEPLYWRMEEKTVYTGQGWREEGGELVARPVGPGAAVPGKASAAVEGAQPASTEPEDTASQGTESKVTASQGTESGGAETIRQSVWLPRLEEGMPLPAAGTAAAILSARSPAAEAYRDWTSYLSESGGGAVYLPQAAGGALGYTVVSELVRPTAEQLRQSGAASNSAQESGNGQEGKARRTAAAGAATAEAGEAALQLELELKAALQLPASLPQRVKELAASATAGQADRYGQVVAVSDYLKAHYRYSLTETEAPAPGQDLVDQFLFERKLGYCVHFSTAMAVMLRSVGIPARWVKGFAPGEETASGKAPAEVRAALGSAAAGAGGDVYRVSGLDAHAWVEVYFPGVGWVAFDPTPGYARQRSRPGSAPPPKPRPSSAEPGLQARPARAWLAER</sequence>
<feature type="transmembrane region" description="Helical" evidence="2">
    <location>
        <begin position="219"/>
        <end position="238"/>
    </location>
</feature>
<keyword evidence="2" id="KW-0472">Membrane</keyword>
<dbReference type="SMART" id="SM00460">
    <property type="entry name" value="TGc"/>
    <property type="match status" value="1"/>
</dbReference>
<evidence type="ECO:0000313" key="5">
    <source>
        <dbReference type="Proteomes" id="UP000234789"/>
    </source>
</evidence>
<feature type="transmembrane region" description="Helical" evidence="2">
    <location>
        <begin position="250"/>
        <end position="271"/>
    </location>
</feature>
<dbReference type="InterPro" id="IPR038765">
    <property type="entry name" value="Papain-like_cys_pep_sf"/>
</dbReference>
<dbReference type="Proteomes" id="UP000234789">
    <property type="component" value="Unassembled WGS sequence"/>
</dbReference>
<dbReference type="Gene3D" id="3.10.620.30">
    <property type="match status" value="1"/>
</dbReference>
<feature type="transmembrane region" description="Helical" evidence="2">
    <location>
        <begin position="146"/>
        <end position="166"/>
    </location>
</feature>
<dbReference type="GO" id="GO:0006508">
    <property type="term" value="P:proteolysis"/>
    <property type="evidence" value="ECO:0007669"/>
    <property type="project" value="UniProtKB-KW"/>
</dbReference>
<proteinExistence type="predicted"/>
<accession>A0A2N5NBI7</accession>
<dbReference type="EMBL" id="NFEZ01000003">
    <property type="protein sequence ID" value="PLT47698.1"/>
    <property type="molecule type" value="Genomic_DNA"/>
</dbReference>
<feature type="region of interest" description="Disordered" evidence="1">
    <location>
        <begin position="457"/>
        <end position="511"/>
    </location>
</feature>
<dbReference type="PANTHER" id="PTHR42736:SF1">
    <property type="entry name" value="PROTEIN-GLUTAMINE GAMMA-GLUTAMYLTRANSFERASE"/>
    <property type="match status" value="1"/>
</dbReference>
<keyword evidence="2" id="KW-1133">Transmembrane helix</keyword>
<gene>
    <name evidence="4" type="ORF">B8V81_1922</name>
</gene>
<feature type="region of interest" description="Disordered" evidence="1">
    <location>
        <begin position="785"/>
        <end position="821"/>
    </location>
</feature>
<reference evidence="4 5" key="1">
    <citation type="submission" date="2017-05" db="EMBL/GenBank/DDBJ databases">
        <title>Functional genome analysis of Paenibacillus pasadenensis strain R16: insights on endophytic life style and antifungal activity.</title>
        <authorList>
            <person name="Passera A."/>
            <person name="Marcolungo L."/>
            <person name="Casati P."/>
            <person name="Brasca M."/>
            <person name="Quaglino F."/>
            <person name="Delledonne M."/>
        </authorList>
    </citation>
    <scope>NUCLEOTIDE SEQUENCE [LARGE SCALE GENOMIC DNA]</scope>
    <source>
        <strain evidence="4 5">R16</strain>
    </source>
</reference>
<keyword evidence="5" id="KW-1185">Reference proteome</keyword>
<dbReference type="InterPro" id="IPR002931">
    <property type="entry name" value="Transglutaminase-like"/>
</dbReference>
<feature type="compositionally biased region" description="Polar residues" evidence="1">
    <location>
        <begin position="74"/>
        <end position="87"/>
    </location>
</feature>
<evidence type="ECO:0000259" key="3">
    <source>
        <dbReference type="SMART" id="SM00460"/>
    </source>
</evidence>
<evidence type="ECO:0000313" key="4">
    <source>
        <dbReference type="EMBL" id="PLT47698.1"/>
    </source>
</evidence>
<feature type="region of interest" description="Disordered" evidence="1">
    <location>
        <begin position="24"/>
        <end position="100"/>
    </location>
</feature>
<feature type="compositionally biased region" description="Low complexity" evidence="1">
    <location>
        <begin position="54"/>
        <end position="64"/>
    </location>
</feature>
<dbReference type="InterPro" id="IPR052901">
    <property type="entry name" value="Bact_TGase-like"/>
</dbReference>
<feature type="compositionally biased region" description="Polar residues" evidence="1">
    <location>
        <begin position="583"/>
        <end position="599"/>
    </location>
</feature>
<evidence type="ECO:0000256" key="1">
    <source>
        <dbReference type="SAM" id="MobiDB-lite"/>
    </source>
</evidence>
<organism evidence="4 5">
    <name type="scientific">Paenibacillus pasadenensis</name>
    <dbReference type="NCBI Taxonomy" id="217090"/>
    <lineage>
        <taxon>Bacteria</taxon>
        <taxon>Bacillati</taxon>
        <taxon>Bacillota</taxon>
        <taxon>Bacilli</taxon>
        <taxon>Bacillales</taxon>
        <taxon>Paenibacillaceae</taxon>
        <taxon>Paenibacillus</taxon>
    </lineage>
</organism>
<feature type="domain" description="Transglutaminase-like" evidence="3">
    <location>
        <begin position="693"/>
        <end position="783"/>
    </location>
</feature>
<dbReference type="RefSeq" id="WP_244912736.1">
    <property type="nucleotide sequence ID" value="NZ_NFEZ01000003.1"/>
</dbReference>
<dbReference type="AlphaFoldDB" id="A0A2N5NBI7"/>